<accession>A0A4U5PH70</accession>
<name>A0A4U5PH70_STECR</name>
<dbReference type="AlphaFoldDB" id="A0A4U5PH70"/>
<comment type="caution">
    <text evidence="3">The sequence shown here is derived from an EMBL/GenBank/DDBJ whole genome shotgun (WGS) entry which is preliminary data.</text>
</comment>
<organism evidence="3 4">
    <name type="scientific">Steinernema carpocapsae</name>
    <name type="common">Entomopathogenic nematode</name>
    <dbReference type="NCBI Taxonomy" id="34508"/>
    <lineage>
        <taxon>Eukaryota</taxon>
        <taxon>Metazoa</taxon>
        <taxon>Ecdysozoa</taxon>
        <taxon>Nematoda</taxon>
        <taxon>Chromadorea</taxon>
        <taxon>Rhabditida</taxon>
        <taxon>Tylenchina</taxon>
        <taxon>Panagrolaimomorpha</taxon>
        <taxon>Strongyloidoidea</taxon>
        <taxon>Steinernematidae</taxon>
        <taxon>Steinernema</taxon>
    </lineage>
</organism>
<feature type="region of interest" description="Disordered" evidence="1">
    <location>
        <begin position="244"/>
        <end position="263"/>
    </location>
</feature>
<keyword evidence="4" id="KW-1185">Reference proteome</keyword>
<protein>
    <submittedName>
        <fullName evidence="3">Uncharacterized protein</fullName>
    </submittedName>
</protein>
<evidence type="ECO:0000256" key="2">
    <source>
        <dbReference type="SAM" id="Phobius"/>
    </source>
</evidence>
<sequence>MTSVSQGQSVSAKIFCTFLGNFLLYLCLNKKFLFYVTLLSAGGSVYFVVQCATNEQLSDQNDFTTLAIVISIALLVTHVPVLFGIHNFKKRVKLHRSWMIGCLTLKIVFVAMCMVAVMSALNKGKGNTLYITLTCFFGVVGIFSFLVFFVFLNQMEDLLEKSLQTESPHTNMGNSENMLQRVNDNDFESAQNVSLQTEELQCIRTPQPITETTLFEVSCQTEPEDVQNAEEPVHREHPHVQMLAEQTEEADEQSSDGLPEASAGQPVFQLSIVQPALPVYSEPPPVYFLPYEKRDAEE</sequence>
<feature type="transmembrane region" description="Helical" evidence="2">
    <location>
        <begin position="64"/>
        <end position="85"/>
    </location>
</feature>
<proteinExistence type="predicted"/>
<reference evidence="3 4" key="1">
    <citation type="journal article" date="2015" name="Genome Biol.">
        <title>Comparative genomics of Steinernema reveals deeply conserved gene regulatory networks.</title>
        <authorList>
            <person name="Dillman A.R."/>
            <person name="Macchietto M."/>
            <person name="Porter C.F."/>
            <person name="Rogers A."/>
            <person name="Williams B."/>
            <person name="Antoshechkin I."/>
            <person name="Lee M.M."/>
            <person name="Goodwin Z."/>
            <person name="Lu X."/>
            <person name="Lewis E.E."/>
            <person name="Goodrich-Blair H."/>
            <person name="Stock S.P."/>
            <person name="Adams B.J."/>
            <person name="Sternberg P.W."/>
            <person name="Mortazavi A."/>
        </authorList>
    </citation>
    <scope>NUCLEOTIDE SEQUENCE [LARGE SCALE GENOMIC DNA]</scope>
    <source>
        <strain evidence="3 4">ALL</strain>
    </source>
</reference>
<evidence type="ECO:0000256" key="1">
    <source>
        <dbReference type="SAM" id="MobiDB-lite"/>
    </source>
</evidence>
<keyword evidence="2" id="KW-0472">Membrane</keyword>
<evidence type="ECO:0000313" key="3">
    <source>
        <dbReference type="EMBL" id="TKR95651.1"/>
    </source>
</evidence>
<feature type="transmembrane region" description="Helical" evidence="2">
    <location>
        <begin position="129"/>
        <end position="152"/>
    </location>
</feature>
<feature type="transmembrane region" description="Helical" evidence="2">
    <location>
        <begin position="32"/>
        <end position="49"/>
    </location>
</feature>
<feature type="transmembrane region" description="Helical" evidence="2">
    <location>
        <begin position="6"/>
        <end position="25"/>
    </location>
</feature>
<evidence type="ECO:0000313" key="4">
    <source>
        <dbReference type="Proteomes" id="UP000298663"/>
    </source>
</evidence>
<reference evidence="3 4" key="2">
    <citation type="journal article" date="2019" name="G3 (Bethesda)">
        <title>Hybrid Assembly of the Genome of the Entomopathogenic Nematode Steinernema carpocapsae Identifies the X-Chromosome.</title>
        <authorList>
            <person name="Serra L."/>
            <person name="Macchietto M."/>
            <person name="Macias-Munoz A."/>
            <person name="McGill C.J."/>
            <person name="Rodriguez I.M."/>
            <person name="Rodriguez B."/>
            <person name="Murad R."/>
            <person name="Mortazavi A."/>
        </authorList>
    </citation>
    <scope>NUCLEOTIDE SEQUENCE [LARGE SCALE GENOMIC DNA]</scope>
    <source>
        <strain evidence="3 4">ALL</strain>
    </source>
</reference>
<dbReference type="Proteomes" id="UP000298663">
    <property type="component" value="Unassembled WGS sequence"/>
</dbReference>
<dbReference type="EMBL" id="AZBU02000002">
    <property type="protein sequence ID" value="TKR95651.1"/>
    <property type="molecule type" value="Genomic_DNA"/>
</dbReference>
<feature type="region of interest" description="Disordered" evidence="1">
    <location>
        <begin position="279"/>
        <end position="298"/>
    </location>
</feature>
<feature type="transmembrane region" description="Helical" evidence="2">
    <location>
        <begin position="97"/>
        <end position="117"/>
    </location>
</feature>
<gene>
    <name evidence="3" type="ORF">L596_009789</name>
</gene>
<keyword evidence="2" id="KW-1133">Transmembrane helix</keyword>
<keyword evidence="2" id="KW-0812">Transmembrane</keyword>